<protein>
    <submittedName>
        <fullName evidence="2">Uncharacterized protein</fullName>
    </submittedName>
</protein>
<reference evidence="2 3" key="1">
    <citation type="journal article" date="2014" name="PLoS Genet.">
        <title>Phylogenetically driven sequencing of extremely halophilic archaea reveals strategies for static and dynamic osmo-response.</title>
        <authorList>
            <person name="Becker E.A."/>
            <person name="Seitzer P.M."/>
            <person name="Tritt A."/>
            <person name="Larsen D."/>
            <person name="Krusor M."/>
            <person name="Yao A.I."/>
            <person name="Wu D."/>
            <person name="Madern D."/>
            <person name="Eisen J.A."/>
            <person name="Darling A.E."/>
            <person name="Facciotti M.T."/>
        </authorList>
    </citation>
    <scope>NUCLEOTIDE SEQUENCE [LARGE SCALE GENOMIC DNA]</scope>
    <source>
        <strain evidence="2 3">JCM 12255</strain>
    </source>
</reference>
<dbReference type="EMBL" id="AOHZ01000093">
    <property type="protein sequence ID" value="ELY49657.1"/>
    <property type="molecule type" value="Genomic_DNA"/>
</dbReference>
<evidence type="ECO:0000313" key="3">
    <source>
        <dbReference type="Proteomes" id="UP000011602"/>
    </source>
</evidence>
<dbReference type="Proteomes" id="UP000011602">
    <property type="component" value="Unassembled WGS sequence"/>
</dbReference>
<evidence type="ECO:0000256" key="1">
    <source>
        <dbReference type="SAM" id="Phobius"/>
    </source>
</evidence>
<dbReference type="OrthoDB" id="326607at2157"/>
<feature type="transmembrane region" description="Helical" evidence="1">
    <location>
        <begin position="56"/>
        <end position="76"/>
    </location>
</feature>
<accession>L9WJV1</accession>
<comment type="caution">
    <text evidence="2">The sequence shown here is derived from an EMBL/GenBank/DDBJ whole genome shotgun (WGS) entry which is preliminary data.</text>
</comment>
<dbReference type="RefSeq" id="WP_007261257.1">
    <property type="nucleotide sequence ID" value="NZ_AOHZ01000093.1"/>
</dbReference>
<organism evidence="2 3">
    <name type="scientific">Natronolimnohabitans innermongolicus JCM 12255</name>
    <dbReference type="NCBI Taxonomy" id="1227499"/>
    <lineage>
        <taxon>Archaea</taxon>
        <taxon>Methanobacteriati</taxon>
        <taxon>Methanobacteriota</taxon>
        <taxon>Stenosarchaea group</taxon>
        <taxon>Halobacteria</taxon>
        <taxon>Halobacteriales</taxon>
        <taxon>Natrialbaceae</taxon>
        <taxon>Natronolimnohabitans</taxon>
    </lineage>
</organism>
<proteinExistence type="predicted"/>
<keyword evidence="1" id="KW-0812">Transmembrane</keyword>
<sequence length="134" mass="14984">MTIPTDEVASITFRRDTTLQGNKLLGWFFAIITVLLVLVVYAVSFAGQITDPDVDLVTVFMCFLVLGGLSTTYDYLNGEDYDIIVTDIRTDRGDSHVFTGRMKNTEFVEACRELAESDLETRNQNETLKTALGD</sequence>
<keyword evidence="1" id="KW-0472">Membrane</keyword>
<dbReference type="AlphaFoldDB" id="L9WJV1"/>
<dbReference type="eggNOG" id="ENOG502N5Y2">
    <property type="taxonomic scope" value="Archaea"/>
</dbReference>
<keyword evidence="3" id="KW-1185">Reference proteome</keyword>
<name>L9WJV1_9EURY</name>
<evidence type="ECO:0000313" key="2">
    <source>
        <dbReference type="EMBL" id="ELY49657.1"/>
    </source>
</evidence>
<keyword evidence="1" id="KW-1133">Transmembrane helix</keyword>
<gene>
    <name evidence="2" type="ORF">C493_20015</name>
</gene>
<feature type="transmembrane region" description="Helical" evidence="1">
    <location>
        <begin position="24"/>
        <end position="44"/>
    </location>
</feature>